<dbReference type="Pfam" id="PF01480">
    <property type="entry name" value="PWI"/>
    <property type="match status" value="1"/>
</dbReference>
<dbReference type="PANTHER" id="PTHR10657">
    <property type="entry name" value="PEPTIDYL-PROLYL CIS-TRANS ISOMERASE"/>
    <property type="match status" value="1"/>
</dbReference>
<evidence type="ECO:0000259" key="9">
    <source>
        <dbReference type="PROSITE" id="PS50198"/>
    </source>
</evidence>
<dbReference type="SUPFAM" id="SSF54534">
    <property type="entry name" value="FKBP-like"/>
    <property type="match status" value="1"/>
</dbReference>
<dbReference type="Gene3D" id="1.20.1390.10">
    <property type="entry name" value="PWI domain"/>
    <property type="match status" value="1"/>
</dbReference>
<evidence type="ECO:0000256" key="6">
    <source>
        <dbReference type="PROSITE-ProRule" id="PRU00278"/>
    </source>
</evidence>
<dbReference type="GO" id="GO:0080090">
    <property type="term" value="P:regulation of primary metabolic process"/>
    <property type="evidence" value="ECO:0007669"/>
    <property type="project" value="UniProtKB-ARBA"/>
</dbReference>
<feature type="domain" description="WW" evidence="8">
    <location>
        <begin position="250"/>
        <end position="285"/>
    </location>
</feature>
<dbReference type="PROSITE" id="PS50198">
    <property type="entry name" value="PPIC_PPIASE_2"/>
    <property type="match status" value="1"/>
</dbReference>
<keyword evidence="4 6" id="KW-0697">Rotamase</keyword>
<evidence type="ECO:0000256" key="3">
    <source>
        <dbReference type="ARBA" id="ARBA00022664"/>
    </source>
</evidence>
<evidence type="ECO:0000256" key="1">
    <source>
        <dbReference type="ARBA" id="ARBA00000971"/>
    </source>
</evidence>
<dbReference type="SUPFAM" id="SSF51045">
    <property type="entry name" value="WW domain"/>
    <property type="match status" value="1"/>
</dbReference>
<evidence type="ECO:0000313" key="11">
    <source>
        <dbReference type="EMBL" id="KAJ8602365.1"/>
    </source>
</evidence>
<dbReference type="SUPFAM" id="SSF101233">
    <property type="entry name" value="PWI domain"/>
    <property type="match status" value="1"/>
</dbReference>
<evidence type="ECO:0000256" key="7">
    <source>
        <dbReference type="SAM" id="MobiDB-lite"/>
    </source>
</evidence>
<feature type="compositionally biased region" description="Basic and acidic residues" evidence="7">
    <location>
        <begin position="209"/>
        <end position="248"/>
    </location>
</feature>
<dbReference type="GO" id="GO:0005634">
    <property type="term" value="C:nucleus"/>
    <property type="evidence" value="ECO:0007669"/>
    <property type="project" value="TreeGrafter"/>
</dbReference>
<evidence type="ECO:0000259" key="10">
    <source>
        <dbReference type="PROSITE" id="PS51025"/>
    </source>
</evidence>
<dbReference type="Proteomes" id="UP001230188">
    <property type="component" value="Unassembled WGS sequence"/>
</dbReference>
<evidence type="ECO:0000313" key="12">
    <source>
        <dbReference type="Proteomes" id="UP001230188"/>
    </source>
</evidence>
<dbReference type="Pfam" id="PF00639">
    <property type="entry name" value="Rotamase"/>
    <property type="match status" value="1"/>
</dbReference>
<dbReference type="GO" id="GO:0006397">
    <property type="term" value="P:mRNA processing"/>
    <property type="evidence" value="ECO:0007669"/>
    <property type="project" value="UniProtKB-KW"/>
</dbReference>
<feature type="domain" description="PpiC" evidence="9">
    <location>
        <begin position="284"/>
        <end position="398"/>
    </location>
</feature>
<comment type="caution">
    <text evidence="11">The sequence shown here is derived from an EMBL/GenBank/DDBJ whole genome shotgun (WGS) entry which is preliminary data.</text>
</comment>
<evidence type="ECO:0000259" key="8">
    <source>
        <dbReference type="PROSITE" id="PS50020"/>
    </source>
</evidence>
<dbReference type="AlphaFoldDB" id="A0AAD7UDL8"/>
<evidence type="ECO:0000256" key="4">
    <source>
        <dbReference type="ARBA" id="ARBA00023110"/>
    </source>
</evidence>
<dbReference type="PANTHER" id="PTHR10657:SF4">
    <property type="entry name" value="PEPTIDYL-PROLYL CIS-TRANS ISOMERASE-RELATED"/>
    <property type="match status" value="1"/>
</dbReference>
<dbReference type="InterPro" id="IPR001202">
    <property type="entry name" value="WW_dom"/>
</dbReference>
<accession>A0AAD7UDL8</accession>
<dbReference type="EC" id="5.2.1.8" evidence="2"/>
<feature type="region of interest" description="Disordered" evidence="7">
    <location>
        <begin position="209"/>
        <end position="249"/>
    </location>
</feature>
<protein>
    <recommendedName>
        <fullName evidence="2">peptidylprolyl isomerase</fullName>
        <ecNumber evidence="2">5.2.1.8</ecNumber>
    </recommendedName>
</protein>
<feature type="domain" description="PWI" evidence="10">
    <location>
        <begin position="22"/>
        <end position="129"/>
    </location>
</feature>
<sequence>MSVDIKDFGDTDKKLISKLSKRGAFDAVLETPVNMGRVNIEVMSRWVGERLTDVLGFEDEVVIGLVTNLLSQRTDPLSGQLKKLDPKALQVQLTGFLEKKAPAFVTELWTLLVDAQDAPYGIPRAFVERKKRELVAQQVPVEPEAAGDRESAQRRLVLAAGGELPDASTTKNRRRDDDDDDGPRRRRRRFEDVGRDDHRRRSRDDRRFFEDDRRPSDGRRDQERSGERRRGFDRSDEKSEERSGETNKRPALPIGWEWRESRSQAGSWYCFNVETGERRWEAPSEKAVVRHVLVKHTESKRPSSWREERIELSKAAARDQLLAIRRQIEASSDPAAQLATIAEQRSDCPSASKGGNLKPFSKGELDKAFEAAAFALAPGTLSPIVETPSGIHLIFRLA</sequence>
<organism evidence="11 12">
    <name type="scientific">Chrysophaeum taylorii</name>
    <dbReference type="NCBI Taxonomy" id="2483200"/>
    <lineage>
        <taxon>Eukaryota</taxon>
        <taxon>Sar</taxon>
        <taxon>Stramenopiles</taxon>
        <taxon>Ochrophyta</taxon>
        <taxon>Pelagophyceae</taxon>
        <taxon>Pelagomonadales</taxon>
        <taxon>Pelagomonadaceae</taxon>
        <taxon>Chrysophaeum</taxon>
    </lineage>
</organism>
<dbReference type="PROSITE" id="PS50020">
    <property type="entry name" value="WW_DOMAIN_2"/>
    <property type="match status" value="1"/>
</dbReference>
<keyword evidence="5 6" id="KW-0413">Isomerase</keyword>
<dbReference type="Gene3D" id="3.10.50.40">
    <property type="match status" value="1"/>
</dbReference>
<gene>
    <name evidence="11" type="ORF">CTAYLR_004202</name>
</gene>
<evidence type="ECO:0000256" key="2">
    <source>
        <dbReference type="ARBA" id="ARBA00013194"/>
    </source>
</evidence>
<dbReference type="InterPro" id="IPR002483">
    <property type="entry name" value="PWI_dom"/>
</dbReference>
<reference evidence="11" key="1">
    <citation type="submission" date="2023-01" db="EMBL/GenBank/DDBJ databases">
        <title>Metagenome sequencing of chrysophaentin producing Chrysophaeum taylorii.</title>
        <authorList>
            <person name="Davison J."/>
            <person name="Bewley C."/>
        </authorList>
    </citation>
    <scope>NUCLEOTIDE SEQUENCE</scope>
    <source>
        <strain evidence="11">NIES-1699</strain>
    </source>
</reference>
<keyword evidence="3" id="KW-0507">mRNA processing</keyword>
<dbReference type="GO" id="GO:0003755">
    <property type="term" value="F:peptidyl-prolyl cis-trans isomerase activity"/>
    <property type="evidence" value="ECO:0007669"/>
    <property type="project" value="UniProtKB-KW"/>
</dbReference>
<dbReference type="InterPro" id="IPR051370">
    <property type="entry name" value="PPIase_Pin1"/>
</dbReference>
<dbReference type="GO" id="GO:0060255">
    <property type="term" value="P:regulation of macromolecule metabolic process"/>
    <property type="evidence" value="ECO:0007669"/>
    <property type="project" value="UniProtKB-ARBA"/>
</dbReference>
<dbReference type="EMBL" id="JAQMWT010000381">
    <property type="protein sequence ID" value="KAJ8602365.1"/>
    <property type="molecule type" value="Genomic_DNA"/>
</dbReference>
<keyword evidence="12" id="KW-1185">Reference proteome</keyword>
<feature type="region of interest" description="Disordered" evidence="7">
    <location>
        <begin position="159"/>
        <end position="186"/>
    </location>
</feature>
<dbReference type="SMART" id="SM00311">
    <property type="entry name" value="PWI"/>
    <property type="match status" value="1"/>
</dbReference>
<dbReference type="InterPro" id="IPR000297">
    <property type="entry name" value="PPIase_PpiC"/>
</dbReference>
<evidence type="ECO:0000256" key="5">
    <source>
        <dbReference type="ARBA" id="ARBA00023235"/>
    </source>
</evidence>
<dbReference type="PROSITE" id="PS51025">
    <property type="entry name" value="PWI"/>
    <property type="match status" value="1"/>
</dbReference>
<comment type="catalytic activity">
    <reaction evidence="1">
        <text>[protein]-peptidylproline (omega=180) = [protein]-peptidylproline (omega=0)</text>
        <dbReference type="Rhea" id="RHEA:16237"/>
        <dbReference type="Rhea" id="RHEA-COMP:10747"/>
        <dbReference type="Rhea" id="RHEA-COMP:10748"/>
        <dbReference type="ChEBI" id="CHEBI:83833"/>
        <dbReference type="ChEBI" id="CHEBI:83834"/>
        <dbReference type="EC" id="5.2.1.8"/>
    </reaction>
</comment>
<dbReference type="GO" id="GO:0005829">
    <property type="term" value="C:cytosol"/>
    <property type="evidence" value="ECO:0007669"/>
    <property type="project" value="TreeGrafter"/>
</dbReference>
<dbReference type="InterPro" id="IPR036483">
    <property type="entry name" value="PWI_dom_sf"/>
</dbReference>
<proteinExistence type="predicted"/>
<name>A0AAD7UDL8_9STRA</name>
<dbReference type="InterPro" id="IPR036020">
    <property type="entry name" value="WW_dom_sf"/>
</dbReference>
<dbReference type="InterPro" id="IPR046357">
    <property type="entry name" value="PPIase_dom_sf"/>
</dbReference>